<evidence type="ECO:0000259" key="4">
    <source>
        <dbReference type="PROSITE" id="PS50800"/>
    </source>
</evidence>
<dbReference type="PROSITE" id="PS50102">
    <property type="entry name" value="RRM"/>
    <property type="match status" value="1"/>
</dbReference>
<evidence type="ECO:0000259" key="3">
    <source>
        <dbReference type="PROSITE" id="PS50102"/>
    </source>
</evidence>
<evidence type="ECO:0008006" key="7">
    <source>
        <dbReference type="Google" id="ProtNLM"/>
    </source>
</evidence>
<dbReference type="PANTHER" id="PTHR47031:SF3">
    <property type="entry name" value="SAP DOMAIN-CONTAINING PROTEIN"/>
    <property type="match status" value="1"/>
</dbReference>
<feature type="compositionally biased region" description="Low complexity" evidence="2">
    <location>
        <begin position="131"/>
        <end position="143"/>
    </location>
</feature>
<feature type="compositionally biased region" description="Low complexity" evidence="2">
    <location>
        <begin position="414"/>
        <end position="426"/>
    </location>
</feature>
<proteinExistence type="predicted"/>
<sequence>MSDWTKLKVTELKAELKSRGLPQAGLKAELVARLQAADDEADDEKNEADDEKNEADDEKNEADDEKKNEAPVVAESETVNEADGSDEPIELVPEPPLHGEEEDEADASPAFGAESKPIIDAEPVQQPPPSRTSRSPAPASAASVLDATVHEQIRNGSDSLEPTLSPDVAVEALKRKRRSASPTPKDESVKRRRAQDIVCNDDMASSRPAASEAQIDESVQAGDLTKSETIQADFMQRSPSPLPDRAASGARAPLAVPTTSAEEPQLDEESSFAGPVDPPYHPYTSAIYINNLMRPLREVDLRTHLTELAKLSGDVRDDDVVIQKFFVDTIRTHAFVVFGSTSTAARVRDRLHGRVWPRESNRKALFVDFVPADKVGSWIELEESHMGERKSGLRWEIAYDSTGDGNDVEATLRSNAGAPSSSSANAHGRIATGIEGAPTGPRGYRSGPPPPPLAPPPAPRDYHHHMPPDPASFGEYRRGPSPPRTLRQPGGADGEGLTGELTQAQPSILYQAVTVSLARQRLRDLRGFYTSDQTRPLDREINRYSFQDDNRFVDRGREVFEGIRPPHRQHAIDRERMAASGPPRGLSRGGRYFTPRGRGGGMPPPPYYRSRSDRFDQRPPPPPPPHHHHNHHHNHHRHHHAGPGFSDENHVPPPRVSRYSDGHSHGHGGQQDGFDDRRW</sequence>
<feature type="domain" description="SAP" evidence="4">
    <location>
        <begin position="4"/>
        <end position="38"/>
    </location>
</feature>
<reference evidence="5 6" key="1">
    <citation type="journal article" date="2015" name="BMC Genomics">
        <title>Gene expression during zombie ant biting behavior reflects the complexity underlying fungal parasitic behavioral manipulation.</title>
        <authorList>
            <person name="de Bekker C."/>
            <person name="Ohm R.A."/>
            <person name="Loreto R.G."/>
            <person name="Sebastian A."/>
            <person name="Albert I."/>
            <person name="Merrow M."/>
            <person name="Brachmann A."/>
            <person name="Hughes D.P."/>
        </authorList>
    </citation>
    <scope>NUCLEOTIDE SEQUENCE [LARGE SCALE GENOMIC DNA]</scope>
    <source>
        <strain evidence="5 6">SC16a</strain>
    </source>
</reference>
<dbReference type="GO" id="GO:0003723">
    <property type="term" value="F:RNA binding"/>
    <property type="evidence" value="ECO:0007669"/>
    <property type="project" value="UniProtKB-UniRule"/>
</dbReference>
<comment type="caution">
    <text evidence="5">The sequence shown here is derived from an EMBL/GenBank/DDBJ whole genome shotgun (WGS) entry which is preliminary data.</text>
</comment>
<dbReference type="OrthoDB" id="5348404at2759"/>
<dbReference type="STRING" id="268505.A0A2A9PHH9"/>
<dbReference type="CDD" id="cd12432">
    <property type="entry name" value="RRM_ACINU"/>
    <property type="match status" value="1"/>
</dbReference>
<dbReference type="SUPFAM" id="SSF68906">
    <property type="entry name" value="SAP domain"/>
    <property type="match status" value="1"/>
</dbReference>
<feature type="domain" description="RRM" evidence="3">
    <location>
        <begin position="285"/>
        <end position="372"/>
    </location>
</feature>
<evidence type="ECO:0000256" key="1">
    <source>
        <dbReference type="PROSITE-ProRule" id="PRU00176"/>
    </source>
</evidence>
<keyword evidence="6" id="KW-1185">Reference proteome</keyword>
<name>A0A2A9PHH9_OPHUN</name>
<feature type="compositionally biased region" description="Acidic residues" evidence="2">
    <location>
        <begin position="78"/>
        <end position="89"/>
    </location>
</feature>
<reference evidence="5 6" key="2">
    <citation type="journal article" date="2017" name="Sci. Rep.">
        <title>Ant-infecting Ophiocordyceps genomes reveal a high diversity of potential behavioral manipulation genes and a possible major role for enterotoxins.</title>
        <authorList>
            <person name="de Bekker C."/>
            <person name="Ohm R.A."/>
            <person name="Evans H.C."/>
            <person name="Brachmann A."/>
            <person name="Hughes D.P."/>
        </authorList>
    </citation>
    <scope>NUCLEOTIDE SEQUENCE [LARGE SCALE GENOMIC DNA]</scope>
    <source>
        <strain evidence="5 6">SC16a</strain>
    </source>
</reference>
<accession>A0A2A9PHH9</accession>
<feature type="region of interest" description="Disordered" evidence="2">
    <location>
        <begin position="406"/>
        <end position="499"/>
    </location>
</feature>
<dbReference type="InterPro" id="IPR034257">
    <property type="entry name" value="Acinus_RRM"/>
</dbReference>
<dbReference type="SMART" id="SM00513">
    <property type="entry name" value="SAP"/>
    <property type="match status" value="1"/>
</dbReference>
<dbReference type="InterPro" id="IPR036361">
    <property type="entry name" value="SAP_dom_sf"/>
</dbReference>
<organism evidence="5 6">
    <name type="scientific">Ophiocordyceps unilateralis</name>
    <name type="common">Zombie-ant fungus</name>
    <name type="synonym">Torrubia unilateralis</name>
    <dbReference type="NCBI Taxonomy" id="268505"/>
    <lineage>
        <taxon>Eukaryota</taxon>
        <taxon>Fungi</taxon>
        <taxon>Dikarya</taxon>
        <taxon>Ascomycota</taxon>
        <taxon>Pezizomycotina</taxon>
        <taxon>Sordariomycetes</taxon>
        <taxon>Hypocreomycetidae</taxon>
        <taxon>Hypocreales</taxon>
        <taxon>Ophiocordycipitaceae</taxon>
        <taxon>Ophiocordyceps</taxon>
    </lineage>
</organism>
<evidence type="ECO:0000313" key="6">
    <source>
        <dbReference type="Proteomes" id="UP000037136"/>
    </source>
</evidence>
<dbReference type="PANTHER" id="PTHR47031">
    <property type="entry name" value="SAP DNA-BINDING DOMAIN-CONTAINING PROTEIN"/>
    <property type="match status" value="1"/>
</dbReference>
<feature type="region of interest" description="Disordered" evidence="2">
    <location>
        <begin position="171"/>
        <end position="276"/>
    </location>
</feature>
<feature type="compositionally biased region" description="Acidic residues" evidence="2">
    <location>
        <begin position="37"/>
        <end position="63"/>
    </location>
</feature>
<evidence type="ECO:0000256" key="2">
    <source>
        <dbReference type="SAM" id="MobiDB-lite"/>
    </source>
</evidence>
<dbReference type="SUPFAM" id="SSF54928">
    <property type="entry name" value="RNA-binding domain, RBD"/>
    <property type="match status" value="1"/>
</dbReference>
<dbReference type="Proteomes" id="UP000037136">
    <property type="component" value="Unassembled WGS sequence"/>
</dbReference>
<dbReference type="InterPro" id="IPR035979">
    <property type="entry name" value="RBD_domain_sf"/>
</dbReference>
<dbReference type="InterPro" id="IPR003034">
    <property type="entry name" value="SAP_dom"/>
</dbReference>
<dbReference type="InterPro" id="IPR000504">
    <property type="entry name" value="RRM_dom"/>
</dbReference>
<dbReference type="EMBL" id="LAZP02000098">
    <property type="protein sequence ID" value="PFH60955.1"/>
    <property type="molecule type" value="Genomic_DNA"/>
</dbReference>
<keyword evidence="1" id="KW-0694">RNA-binding</keyword>
<feature type="compositionally biased region" description="Basic residues" evidence="2">
    <location>
        <begin position="625"/>
        <end position="641"/>
    </location>
</feature>
<dbReference type="Pfam" id="PF02037">
    <property type="entry name" value="SAP"/>
    <property type="match status" value="1"/>
</dbReference>
<dbReference type="PROSITE" id="PS50800">
    <property type="entry name" value="SAP"/>
    <property type="match status" value="1"/>
</dbReference>
<feature type="region of interest" description="Disordered" evidence="2">
    <location>
        <begin position="564"/>
        <end position="679"/>
    </location>
</feature>
<feature type="region of interest" description="Disordered" evidence="2">
    <location>
        <begin position="35"/>
        <end position="145"/>
    </location>
</feature>
<dbReference type="AlphaFoldDB" id="A0A2A9PHH9"/>
<evidence type="ECO:0000313" key="5">
    <source>
        <dbReference type="EMBL" id="PFH60955.1"/>
    </source>
</evidence>
<feature type="compositionally biased region" description="Low complexity" evidence="2">
    <location>
        <begin position="580"/>
        <end position="591"/>
    </location>
</feature>
<dbReference type="Gene3D" id="1.10.720.30">
    <property type="entry name" value="SAP domain"/>
    <property type="match status" value="1"/>
</dbReference>
<gene>
    <name evidence="5" type="ORF">XA68_18530</name>
</gene>
<feature type="compositionally biased region" description="Pro residues" evidence="2">
    <location>
        <begin position="447"/>
        <end position="459"/>
    </location>
</feature>
<protein>
    <recommendedName>
        <fullName evidence="7">SAP domain-containing protein</fullName>
    </recommendedName>
</protein>